<accession>A0ACD0P6F0</accession>
<reference evidence="1 2" key="1">
    <citation type="journal article" date="2018" name="Mol. Biol. Evol.">
        <title>Broad Genomic Sampling Reveals a Smut Pathogenic Ancestry of the Fungal Clade Ustilaginomycotina.</title>
        <authorList>
            <person name="Kijpornyongpan T."/>
            <person name="Mondo S.J."/>
            <person name="Barry K."/>
            <person name="Sandor L."/>
            <person name="Lee J."/>
            <person name="Lipzen A."/>
            <person name="Pangilinan J."/>
            <person name="LaButti K."/>
            <person name="Hainaut M."/>
            <person name="Henrissat B."/>
            <person name="Grigoriev I.V."/>
            <person name="Spatafora J.W."/>
            <person name="Aime M.C."/>
        </authorList>
    </citation>
    <scope>NUCLEOTIDE SEQUENCE [LARGE SCALE GENOMIC DNA]</scope>
    <source>
        <strain evidence="1 2">SA 807</strain>
    </source>
</reference>
<sequence>MSYRENLRSYLLTDPSGPKPTNQSLAKMLIFSAFKTLTGQQVTIELKNDLAIQGTLKSVDQFLNFKIDNIRVLDEARHPHMMAVKSAFIRGSVVRYVHIPAAAVDTQLLEDATRREASSQSGR</sequence>
<evidence type="ECO:0000313" key="2">
    <source>
        <dbReference type="Proteomes" id="UP000245626"/>
    </source>
</evidence>
<gene>
    <name evidence="1" type="ORF">IE53DRAFT_377216</name>
</gene>
<name>A0ACD0P6F0_9BASI</name>
<keyword evidence="2" id="KW-1185">Reference proteome</keyword>
<proteinExistence type="predicted"/>
<dbReference type="Proteomes" id="UP000245626">
    <property type="component" value="Unassembled WGS sequence"/>
</dbReference>
<evidence type="ECO:0000313" key="1">
    <source>
        <dbReference type="EMBL" id="PWN53577.1"/>
    </source>
</evidence>
<protein>
    <submittedName>
        <fullName evidence="1">Sm-like ribonucleo protein</fullName>
    </submittedName>
</protein>
<organism evidence="1 2">
    <name type="scientific">Violaceomyces palustris</name>
    <dbReference type="NCBI Taxonomy" id="1673888"/>
    <lineage>
        <taxon>Eukaryota</taxon>
        <taxon>Fungi</taxon>
        <taxon>Dikarya</taxon>
        <taxon>Basidiomycota</taxon>
        <taxon>Ustilaginomycotina</taxon>
        <taxon>Ustilaginomycetes</taxon>
        <taxon>Violaceomycetales</taxon>
        <taxon>Violaceomycetaceae</taxon>
        <taxon>Violaceomyces</taxon>
    </lineage>
</organism>
<dbReference type="EMBL" id="KZ819719">
    <property type="protein sequence ID" value="PWN53577.1"/>
    <property type="molecule type" value="Genomic_DNA"/>
</dbReference>